<keyword evidence="2" id="KW-0560">Oxidoreductase</keyword>
<keyword evidence="1" id="KW-0028">Amino-acid biosynthesis</keyword>
<dbReference type="SUPFAM" id="SSF46548">
    <property type="entry name" value="alpha-helical ferredoxin"/>
    <property type="match status" value="1"/>
</dbReference>
<dbReference type="PANTHER" id="PTHR43100:SF3">
    <property type="entry name" value="FAD_NAD(P)-BINDING DOMAIN-CONTAINING PROTEIN"/>
    <property type="match status" value="1"/>
</dbReference>
<dbReference type="Proteomes" id="UP000649075">
    <property type="component" value="Unassembled WGS sequence"/>
</dbReference>
<protein>
    <submittedName>
        <fullName evidence="7">Glutamate synthase subunit beta</fullName>
    </submittedName>
</protein>
<evidence type="ECO:0000256" key="4">
    <source>
        <dbReference type="ARBA" id="ARBA00029440"/>
    </source>
</evidence>
<evidence type="ECO:0000259" key="6">
    <source>
        <dbReference type="Pfam" id="PF14691"/>
    </source>
</evidence>
<dbReference type="InterPro" id="IPR023753">
    <property type="entry name" value="FAD/NAD-binding_dom"/>
</dbReference>
<dbReference type="InterPro" id="IPR036188">
    <property type="entry name" value="FAD/NAD-bd_sf"/>
</dbReference>
<dbReference type="Pfam" id="PF07992">
    <property type="entry name" value="Pyr_redox_2"/>
    <property type="match status" value="1"/>
</dbReference>
<evidence type="ECO:0000256" key="1">
    <source>
        <dbReference type="ARBA" id="ARBA00022605"/>
    </source>
</evidence>
<dbReference type="Gene3D" id="3.50.50.60">
    <property type="entry name" value="FAD/NAD(P)-binding domain"/>
    <property type="match status" value="2"/>
</dbReference>
<evidence type="ECO:0000256" key="3">
    <source>
        <dbReference type="ARBA" id="ARBA00023164"/>
    </source>
</evidence>
<evidence type="ECO:0000313" key="8">
    <source>
        <dbReference type="Proteomes" id="UP000649075"/>
    </source>
</evidence>
<dbReference type="SUPFAM" id="SSF51971">
    <property type="entry name" value="Nucleotide-binding domain"/>
    <property type="match status" value="2"/>
</dbReference>
<evidence type="ECO:0000313" key="7">
    <source>
        <dbReference type="EMBL" id="MBC6012926.1"/>
    </source>
</evidence>
<dbReference type="InterPro" id="IPR028261">
    <property type="entry name" value="DPD_II"/>
</dbReference>
<comment type="caution">
    <text evidence="7">The sequence shown here is derived from an EMBL/GenBank/DDBJ whole genome shotgun (WGS) entry which is preliminary data.</text>
</comment>
<gene>
    <name evidence="7" type="ORF">H8911_09405</name>
</gene>
<sequence>MGKPTGFLEYERQENEAIQPLSRITNFNEFHPFLDEETRRKQGARCMNCGVPFCQSAIKLKNMVTGCPLHNLIPEWNDEIYNGNDKRALSRLLKTNPFPEFTGRVCPALCEKACLNGLDQEPVTIKENELYTIETAYTNKSMAPYVPSVRSDKKVAIIGSGPAGLALAHDLNRRGHSVTVFEKEDRIGGLLMYGIPNMKLEKKVIQRRFEILLEEGIIFKTNVNVGKDITKKELEKEYDAIVFATGSKKARDLNVKNRDCNGIYFAVDYLTKATKHLLDNTEEISAKYKHVVIVGGGDTGNDCVGTSIRQGCASVVQIEMMPKAPDERLQSNPWPEWPKICKTDYGQEEAIAVFKKDPRIYETTIKECILDEKQNLKQIKTVKVHFNNGKLEEVKGSEQILDCDLLLIAAGFIGVEDDLKKNFKLETSQRNTIVTQPNSYQVKDKYFTAGDCHRGQSLVVWAIHEGKECAKEVDTYLMGYTNME</sequence>
<dbReference type="PANTHER" id="PTHR43100">
    <property type="entry name" value="GLUTAMATE SYNTHASE [NADPH] SMALL CHAIN"/>
    <property type="match status" value="1"/>
</dbReference>
<dbReference type="Gene3D" id="1.10.1060.10">
    <property type="entry name" value="Alpha-helical ferredoxin"/>
    <property type="match status" value="1"/>
</dbReference>
<dbReference type="InterPro" id="IPR009051">
    <property type="entry name" value="Helical_ferredxn"/>
</dbReference>
<evidence type="ECO:0000256" key="2">
    <source>
        <dbReference type="ARBA" id="ARBA00023002"/>
    </source>
</evidence>
<name>A0ABR7KKI5_9FIRM</name>
<feature type="domain" description="Dihydroprymidine dehydrogenase" evidence="6">
    <location>
        <begin position="23"/>
        <end position="139"/>
    </location>
</feature>
<dbReference type="InterPro" id="IPR006005">
    <property type="entry name" value="Glut_synth_ssu1"/>
</dbReference>
<dbReference type="Pfam" id="PF14691">
    <property type="entry name" value="Fer4_20"/>
    <property type="match status" value="1"/>
</dbReference>
<keyword evidence="3" id="KW-0314">Glutamate biosynthesis</keyword>
<dbReference type="NCBIfam" id="TIGR01317">
    <property type="entry name" value="GOGAT_sm_gam"/>
    <property type="match status" value="1"/>
</dbReference>
<keyword evidence="8" id="KW-1185">Reference proteome</keyword>
<accession>A0ABR7KKI5</accession>
<reference evidence="7 8" key="1">
    <citation type="submission" date="2020-08" db="EMBL/GenBank/DDBJ databases">
        <authorList>
            <person name="Liu C."/>
            <person name="Sun Q."/>
        </authorList>
    </citation>
    <scope>NUCLEOTIDE SEQUENCE [LARGE SCALE GENOMIC DNA]</scope>
    <source>
        <strain evidence="7 8">L34</strain>
    </source>
</reference>
<dbReference type="InterPro" id="IPR051394">
    <property type="entry name" value="Glutamate_Synthase"/>
</dbReference>
<feature type="domain" description="FAD/NAD(P)-binding" evidence="5">
    <location>
        <begin position="153"/>
        <end position="466"/>
    </location>
</feature>
<dbReference type="PRINTS" id="PR00419">
    <property type="entry name" value="ADXRDTASE"/>
</dbReference>
<dbReference type="EMBL" id="JACRWH010000045">
    <property type="protein sequence ID" value="MBC6012926.1"/>
    <property type="molecule type" value="Genomic_DNA"/>
</dbReference>
<organism evidence="7 8">
    <name type="scientific">Holdemanella hominis</name>
    <dbReference type="NCBI Taxonomy" id="2764327"/>
    <lineage>
        <taxon>Bacteria</taxon>
        <taxon>Bacillati</taxon>
        <taxon>Bacillota</taxon>
        <taxon>Erysipelotrichia</taxon>
        <taxon>Erysipelotrichales</taxon>
        <taxon>Erysipelotrichaceae</taxon>
        <taxon>Holdemanella</taxon>
    </lineage>
</organism>
<dbReference type="RefSeq" id="WP_186999461.1">
    <property type="nucleotide sequence ID" value="NZ_JACRWH010000045.1"/>
</dbReference>
<evidence type="ECO:0000259" key="5">
    <source>
        <dbReference type="Pfam" id="PF07992"/>
    </source>
</evidence>
<comment type="pathway">
    <text evidence="4">Amino-acid biosynthesis.</text>
</comment>
<proteinExistence type="predicted"/>